<dbReference type="Proteomes" id="UP000242497">
    <property type="component" value="Unassembled WGS sequence"/>
</dbReference>
<evidence type="ECO:0000256" key="2">
    <source>
        <dbReference type="ARBA" id="ARBA00022801"/>
    </source>
</evidence>
<dbReference type="OrthoDB" id="9802773at2"/>
<dbReference type="Pfam" id="PF02156">
    <property type="entry name" value="Glyco_hydro_26"/>
    <property type="match status" value="1"/>
</dbReference>
<dbReference type="GO" id="GO:0006080">
    <property type="term" value="P:substituted mannan metabolic process"/>
    <property type="evidence" value="ECO:0007669"/>
    <property type="project" value="InterPro"/>
</dbReference>
<dbReference type="AlphaFoldDB" id="A0A1M6MRU7"/>
<evidence type="ECO:0000256" key="4">
    <source>
        <dbReference type="PROSITE-ProRule" id="PRU01100"/>
    </source>
</evidence>
<keyword evidence="3 4" id="KW-0326">Glycosidase</keyword>
<feature type="active site" description="Proton donor" evidence="4">
    <location>
        <position position="317"/>
    </location>
</feature>
<dbReference type="PANTHER" id="PTHR40079">
    <property type="entry name" value="MANNAN ENDO-1,4-BETA-MANNOSIDASE E-RELATED"/>
    <property type="match status" value="1"/>
</dbReference>
<evidence type="ECO:0000256" key="1">
    <source>
        <dbReference type="ARBA" id="ARBA00007754"/>
    </source>
</evidence>
<name>A0A1M6MRU7_9FIRM</name>
<proteinExistence type="inferred from homology"/>
<evidence type="ECO:0000259" key="5">
    <source>
        <dbReference type="PROSITE" id="PS51764"/>
    </source>
</evidence>
<accession>A0A1M6MRU7</accession>
<dbReference type="GO" id="GO:0016985">
    <property type="term" value="F:mannan endo-1,4-beta-mannosidase activity"/>
    <property type="evidence" value="ECO:0007669"/>
    <property type="project" value="InterPro"/>
</dbReference>
<dbReference type="EMBL" id="FRAE01000017">
    <property type="protein sequence ID" value="SHJ86191.1"/>
    <property type="molecule type" value="Genomic_DNA"/>
</dbReference>
<dbReference type="InterPro" id="IPR022790">
    <property type="entry name" value="GH26_dom"/>
</dbReference>
<comment type="similarity">
    <text evidence="1 4">Belongs to the glycosyl hydrolase 26 family.</text>
</comment>
<evidence type="ECO:0000313" key="6">
    <source>
        <dbReference type="EMBL" id="SHJ86191.1"/>
    </source>
</evidence>
<sequence length="507" mass="60374">MKKLFSVLVIAILFFSIIFGYEVKAQENYKRIYVYSNGFSSEIPYNFVVDESLDNIVTKLYTQDGTKIHIYNQPVDNVGVQTYIKYSNKQINLGKGGVSLINKEKVKFENGATAYIYEYKRPIQKNISNDKNYYYEINEVYPKDKRVITFWLKTDEANFEYYKGVLNHIAKTTWQMEEHNDPYHPPYKTRSINIKGDKTTIDIPKDKMLWGIFHPHKLDKGNYVDEVSDIEQKLDWKFEFLMTYSDFRNNIPVEGVKNAYNDGRVMMLTMQPWFYGDRDSNIIIPQIINGEYDEYIKKWARDVKDIKEPIFIRFANEMNGDWDPWCAWFFAKDTDLYIEAWKRVYNIFKEEGANNALFVFNPHDRSYPNFKWNNAHLYYPGDEYVDWVGLTGYNNGTSFKGDVWREFDEIYYNNYNEYMKYYSNKPFMITEFSCNEVGGDKANWIREGFKKFVNMPNIKMAVWFDQVDMLWEYNIDSSPEAMDAFKESLRNPHFSTDSVSISQEINY</sequence>
<organism evidence="6 7">
    <name type="scientific">Tepidibacter formicigenes DSM 15518</name>
    <dbReference type="NCBI Taxonomy" id="1123349"/>
    <lineage>
        <taxon>Bacteria</taxon>
        <taxon>Bacillati</taxon>
        <taxon>Bacillota</taxon>
        <taxon>Clostridia</taxon>
        <taxon>Peptostreptococcales</taxon>
        <taxon>Peptostreptococcaceae</taxon>
        <taxon>Tepidibacter</taxon>
    </lineage>
</organism>
<keyword evidence="2 4" id="KW-0378">Hydrolase</keyword>
<dbReference type="Gene3D" id="3.20.20.80">
    <property type="entry name" value="Glycosidases"/>
    <property type="match status" value="1"/>
</dbReference>
<feature type="domain" description="GH26" evidence="5">
    <location>
        <begin position="187"/>
        <end position="498"/>
    </location>
</feature>
<dbReference type="PANTHER" id="PTHR40079:SF4">
    <property type="entry name" value="GH26 DOMAIN-CONTAINING PROTEIN-RELATED"/>
    <property type="match status" value="1"/>
</dbReference>
<dbReference type="PROSITE" id="PS51764">
    <property type="entry name" value="GH26"/>
    <property type="match status" value="1"/>
</dbReference>
<dbReference type="RefSeq" id="WP_072887939.1">
    <property type="nucleotide sequence ID" value="NZ_FRAE01000017.1"/>
</dbReference>
<feature type="active site" description="Nucleophile" evidence="4">
    <location>
        <position position="431"/>
    </location>
</feature>
<dbReference type="SUPFAM" id="SSF51445">
    <property type="entry name" value="(Trans)glycosidases"/>
    <property type="match status" value="1"/>
</dbReference>
<gene>
    <name evidence="6" type="ORF">SAMN02744037_01038</name>
</gene>
<evidence type="ECO:0000256" key="3">
    <source>
        <dbReference type="ARBA" id="ARBA00023295"/>
    </source>
</evidence>
<evidence type="ECO:0000313" key="7">
    <source>
        <dbReference type="Proteomes" id="UP000242497"/>
    </source>
</evidence>
<dbReference type="InterPro" id="IPR017853">
    <property type="entry name" value="GH"/>
</dbReference>
<reference evidence="7" key="1">
    <citation type="submission" date="2016-11" db="EMBL/GenBank/DDBJ databases">
        <authorList>
            <person name="Varghese N."/>
            <person name="Submissions S."/>
        </authorList>
    </citation>
    <scope>NUCLEOTIDE SEQUENCE [LARGE SCALE GENOMIC DNA]</scope>
    <source>
        <strain evidence="7">DSM 15518</strain>
    </source>
</reference>
<protein>
    <submittedName>
        <fullName evidence="6">Glycosyl hydrolase family 26</fullName>
    </submittedName>
</protein>
<dbReference type="InterPro" id="IPR000805">
    <property type="entry name" value="Glyco_hydro_26"/>
</dbReference>
<keyword evidence="7" id="KW-1185">Reference proteome</keyword>
<dbReference type="STRING" id="1123349.SAMN02744037_01038"/>